<reference evidence="2 3" key="1">
    <citation type="submission" date="2017-09" db="EMBL/GenBank/DDBJ databases">
        <title>Depth-based differentiation of microbial function through sediment-hosted aquifers and enrichment of novel symbionts in the deep terrestrial subsurface.</title>
        <authorList>
            <person name="Probst A.J."/>
            <person name="Ladd B."/>
            <person name="Jarett J.K."/>
            <person name="Geller-Mcgrath D.E."/>
            <person name="Sieber C.M."/>
            <person name="Emerson J.B."/>
            <person name="Anantharaman K."/>
            <person name="Thomas B.C."/>
            <person name="Malmstrom R."/>
            <person name="Stieglmeier M."/>
            <person name="Klingl A."/>
            <person name="Woyke T."/>
            <person name="Ryan C.M."/>
            <person name="Banfield J.F."/>
        </authorList>
    </citation>
    <scope>NUCLEOTIDE SEQUENCE [LARGE SCALE GENOMIC DNA]</scope>
    <source>
        <strain evidence="2">CG10_big_fil_rev_8_21_14_0_10_37_15</strain>
    </source>
</reference>
<dbReference type="AlphaFoldDB" id="A0A2H0R5L8"/>
<evidence type="ECO:0000313" key="3">
    <source>
        <dbReference type="Proteomes" id="UP000230208"/>
    </source>
</evidence>
<dbReference type="Pfam" id="PF04230">
    <property type="entry name" value="PS_pyruv_trans"/>
    <property type="match status" value="1"/>
</dbReference>
<dbReference type="InterPro" id="IPR007345">
    <property type="entry name" value="Polysacch_pyruvyl_Trfase"/>
</dbReference>
<protein>
    <recommendedName>
        <fullName evidence="1">Polysaccharide pyruvyl transferase domain-containing protein</fullName>
    </recommendedName>
</protein>
<feature type="domain" description="Polysaccharide pyruvyl transferase" evidence="1">
    <location>
        <begin position="19"/>
        <end position="285"/>
    </location>
</feature>
<accession>A0A2H0R5L8</accession>
<gene>
    <name evidence="2" type="ORF">COV30_01345</name>
</gene>
<proteinExistence type="predicted"/>
<dbReference type="EMBL" id="PCXP01000019">
    <property type="protein sequence ID" value="PIR41819.1"/>
    <property type="molecule type" value="Genomic_DNA"/>
</dbReference>
<organism evidence="2 3">
    <name type="scientific">Candidatus Yanofskybacteria bacterium CG10_big_fil_rev_8_21_14_0_10_37_15</name>
    <dbReference type="NCBI Taxonomy" id="1975097"/>
    <lineage>
        <taxon>Bacteria</taxon>
        <taxon>Candidatus Yanofskyibacteriota</taxon>
    </lineage>
</organism>
<comment type="caution">
    <text evidence="2">The sequence shown here is derived from an EMBL/GenBank/DDBJ whole genome shotgun (WGS) entry which is preliminary data.</text>
</comment>
<evidence type="ECO:0000313" key="2">
    <source>
        <dbReference type="EMBL" id="PIR41819.1"/>
    </source>
</evidence>
<dbReference type="Proteomes" id="UP000230208">
    <property type="component" value="Unassembled WGS sequence"/>
</dbReference>
<evidence type="ECO:0000259" key="1">
    <source>
        <dbReference type="Pfam" id="PF04230"/>
    </source>
</evidence>
<name>A0A2H0R5L8_9BACT</name>
<sequence length="336" mass="38344">MNYTNKKNIVIYGGGWSHNIGNAFLQLGSIESVRNSCPDANIYLVNSNNVTVPPSIKMKIILKAINKLPRSLRGVFASYWLKSHKQQTERTHKNSLRIADFLLADYVLISGSWLAEQYLNSGSIHLDIFKKFMKNGAKLVFNGVSGFTYEDKEISAVRSTLEMIKPHALIARDKKAFELYKDYFERSYDGIDAAFFLNDCFQPPQFAKSGYKIYCFDKMKIPSELKMNDNAIITHHSFYGLKQDPFVHPNTFFSETPDDYLALYAHCGEIHSDRVHACLPVLLFGGKAQMHYDAPRAELFKQVGCEGITERLVSLDRNILKDKKLKQIDFLSKLLT</sequence>